<feature type="compositionally biased region" description="Low complexity" evidence="9">
    <location>
        <begin position="575"/>
        <end position="585"/>
    </location>
</feature>
<gene>
    <name evidence="12" type="ORF">SCLCIDRAFT_1211668</name>
</gene>
<keyword evidence="4" id="KW-0479">Metal-binding</keyword>
<feature type="compositionally biased region" description="Basic and acidic residues" evidence="9">
    <location>
        <begin position="1028"/>
        <end position="1048"/>
    </location>
</feature>
<feature type="compositionally biased region" description="Basic and acidic residues" evidence="9">
    <location>
        <begin position="455"/>
        <end position="467"/>
    </location>
</feature>
<evidence type="ECO:0000256" key="9">
    <source>
        <dbReference type="SAM" id="MobiDB-lite"/>
    </source>
</evidence>
<feature type="domain" description="PHD-type" evidence="10">
    <location>
        <begin position="74"/>
        <end position="124"/>
    </location>
</feature>
<dbReference type="PROSITE" id="PS50016">
    <property type="entry name" value="ZF_PHD_2"/>
    <property type="match status" value="1"/>
</dbReference>
<feature type="compositionally biased region" description="Basic and acidic residues" evidence="9">
    <location>
        <begin position="208"/>
        <end position="223"/>
    </location>
</feature>
<dbReference type="STRING" id="1036808.A0A0C3AM32"/>
<keyword evidence="6" id="KW-0862">Zinc</keyword>
<dbReference type="InterPro" id="IPR012921">
    <property type="entry name" value="SPOC_C"/>
</dbReference>
<evidence type="ECO:0000256" key="6">
    <source>
        <dbReference type="ARBA" id="ARBA00022833"/>
    </source>
</evidence>
<proteinExistence type="inferred from homology"/>
<feature type="compositionally biased region" description="Pro residues" evidence="9">
    <location>
        <begin position="1001"/>
        <end position="1015"/>
    </location>
</feature>
<feature type="compositionally biased region" description="Acidic residues" evidence="9">
    <location>
        <begin position="164"/>
        <end position="177"/>
    </location>
</feature>
<keyword evidence="5 8" id="KW-0863">Zinc-finger</keyword>
<dbReference type="SUPFAM" id="SSF46942">
    <property type="entry name" value="Elongation factor TFIIS domain 2"/>
    <property type="match status" value="1"/>
</dbReference>
<comment type="function">
    <text evidence="1">Negative regulator of transcription elongation.</text>
</comment>
<feature type="domain" description="TFIIS central" evidence="11">
    <location>
        <begin position="260"/>
        <end position="410"/>
    </location>
</feature>
<dbReference type="HOGENOM" id="CLU_011239_0_0_1"/>
<evidence type="ECO:0000256" key="7">
    <source>
        <dbReference type="ARBA" id="ARBA00023242"/>
    </source>
</evidence>
<name>A0A0C3AM32_9AGAM</name>
<evidence type="ECO:0000256" key="4">
    <source>
        <dbReference type="ARBA" id="ARBA00022723"/>
    </source>
</evidence>
<organism evidence="12 13">
    <name type="scientific">Scleroderma citrinum Foug A</name>
    <dbReference type="NCBI Taxonomy" id="1036808"/>
    <lineage>
        <taxon>Eukaryota</taxon>
        <taxon>Fungi</taxon>
        <taxon>Dikarya</taxon>
        <taxon>Basidiomycota</taxon>
        <taxon>Agaricomycotina</taxon>
        <taxon>Agaricomycetes</taxon>
        <taxon>Agaricomycetidae</taxon>
        <taxon>Boletales</taxon>
        <taxon>Sclerodermatineae</taxon>
        <taxon>Sclerodermataceae</taxon>
        <taxon>Scleroderma</taxon>
    </lineage>
</organism>
<dbReference type="EMBL" id="KN822019">
    <property type="protein sequence ID" value="KIM66022.1"/>
    <property type="molecule type" value="Genomic_DNA"/>
</dbReference>
<dbReference type="Pfam" id="PF07744">
    <property type="entry name" value="SPOC"/>
    <property type="match status" value="1"/>
</dbReference>
<dbReference type="InterPro" id="IPR001965">
    <property type="entry name" value="Znf_PHD"/>
</dbReference>
<feature type="region of interest" description="Disordered" evidence="9">
    <location>
        <begin position="137"/>
        <end position="256"/>
    </location>
</feature>
<dbReference type="PROSITE" id="PS51321">
    <property type="entry name" value="TFIIS_CENTRAL"/>
    <property type="match status" value="1"/>
</dbReference>
<dbReference type="PANTHER" id="PTHR11477">
    <property type="entry name" value="TRANSCRIPTION FACTOR S-II ZINC FINGER DOMAIN-CONTAINING PROTEIN"/>
    <property type="match status" value="1"/>
</dbReference>
<feature type="region of interest" description="Disordered" evidence="9">
    <location>
        <begin position="951"/>
        <end position="1103"/>
    </location>
</feature>
<evidence type="ECO:0000313" key="13">
    <source>
        <dbReference type="Proteomes" id="UP000053989"/>
    </source>
</evidence>
<accession>A0A0C3AM32</accession>
<dbReference type="InterPro" id="IPR019786">
    <property type="entry name" value="Zinc_finger_PHD-type_CS"/>
</dbReference>
<feature type="compositionally biased region" description="Pro residues" evidence="9">
    <location>
        <begin position="983"/>
        <end position="993"/>
    </location>
</feature>
<feature type="region of interest" description="Disordered" evidence="9">
    <location>
        <begin position="547"/>
        <end position="604"/>
    </location>
</feature>
<dbReference type="PROSITE" id="PS01359">
    <property type="entry name" value="ZF_PHD_1"/>
    <property type="match status" value="1"/>
</dbReference>
<evidence type="ECO:0000256" key="3">
    <source>
        <dbReference type="ARBA" id="ARBA00021616"/>
    </source>
</evidence>
<evidence type="ECO:0000259" key="11">
    <source>
        <dbReference type="PROSITE" id="PS51321"/>
    </source>
</evidence>
<dbReference type="OrthoDB" id="436852at2759"/>
<dbReference type="Pfam" id="PF00628">
    <property type="entry name" value="PHD"/>
    <property type="match status" value="1"/>
</dbReference>
<dbReference type="InterPro" id="IPR036575">
    <property type="entry name" value="TFIIS_cen_dom_sf"/>
</dbReference>
<dbReference type="Proteomes" id="UP000053989">
    <property type="component" value="Unassembled WGS sequence"/>
</dbReference>
<dbReference type="InterPro" id="IPR011011">
    <property type="entry name" value="Znf_FYVE_PHD"/>
</dbReference>
<dbReference type="InterPro" id="IPR019787">
    <property type="entry name" value="Znf_PHD-finger"/>
</dbReference>
<dbReference type="AlphaFoldDB" id="A0A0C3AM32"/>
<dbReference type="CDD" id="cd21538">
    <property type="entry name" value="SPOC_TFIIS"/>
    <property type="match status" value="1"/>
</dbReference>
<evidence type="ECO:0000256" key="2">
    <source>
        <dbReference type="ARBA" id="ARBA00011050"/>
    </source>
</evidence>
<reference evidence="12 13" key="1">
    <citation type="submission" date="2014-04" db="EMBL/GenBank/DDBJ databases">
        <authorList>
            <consortium name="DOE Joint Genome Institute"/>
            <person name="Kuo A."/>
            <person name="Kohler A."/>
            <person name="Nagy L.G."/>
            <person name="Floudas D."/>
            <person name="Copeland A."/>
            <person name="Barry K.W."/>
            <person name="Cichocki N."/>
            <person name="Veneault-Fourrey C."/>
            <person name="LaButti K."/>
            <person name="Lindquist E.A."/>
            <person name="Lipzen A."/>
            <person name="Lundell T."/>
            <person name="Morin E."/>
            <person name="Murat C."/>
            <person name="Sun H."/>
            <person name="Tunlid A."/>
            <person name="Henrissat B."/>
            <person name="Grigoriev I.V."/>
            <person name="Hibbett D.S."/>
            <person name="Martin F."/>
            <person name="Nordberg H.P."/>
            <person name="Cantor M.N."/>
            <person name="Hua S.X."/>
        </authorList>
    </citation>
    <scope>NUCLEOTIDE SEQUENCE [LARGE SCALE GENOMIC DNA]</scope>
    <source>
        <strain evidence="12 13">Foug A</strain>
    </source>
</reference>
<evidence type="ECO:0000256" key="8">
    <source>
        <dbReference type="PROSITE-ProRule" id="PRU00146"/>
    </source>
</evidence>
<dbReference type="SMART" id="SM00510">
    <property type="entry name" value="TFS2M"/>
    <property type="match status" value="1"/>
</dbReference>
<dbReference type="Gene3D" id="1.10.472.30">
    <property type="entry name" value="Transcription elongation factor S-II, central domain"/>
    <property type="match status" value="1"/>
</dbReference>
<dbReference type="InterPro" id="IPR003618">
    <property type="entry name" value="TFIIS_cen_dom"/>
</dbReference>
<evidence type="ECO:0000313" key="12">
    <source>
        <dbReference type="EMBL" id="KIM66022.1"/>
    </source>
</evidence>
<feature type="compositionally biased region" description="Basic residues" evidence="9">
    <location>
        <begin position="184"/>
        <end position="195"/>
    </location>
</feature>
<dbReference type="GO" id="GO:0006351">
    <property type="term" value="P:DNA-templated transcription"/>
    <property type="evidence" value="ECO:0007669"/>
    <property type="project" value="InterPro"/>
</dbReference>
<dbReference type="InterPro" id="IPR013083">
    <property type="entry name" value="Znf_RING/FYVE/PHD"/>
</dbReference>
<feature type="compositionally biased region" description="Basic and acidic residues" evidence="9">
    <location>
        <begin position="31"/>
        <end position="52"/>
    </location>
</feature>
<evidence type="ECO:0000256" key="1">
    <source>
        <dbReference type="ARBA" id="ARBA00002311"/>
    </source>
</evidence>
<dbReference type="SMART" id="SM00249">
    <property type="entry name" value="PHD"/>
    <property type="match status" value="1"/>
</dbReference>
<dbReference type="GO" id="GO:0005634">
    <property type="term" value="C:nucleus"/>
    <property type="evidence" value="ECO:0007669"/>
    <property type="project" value="TreeGrafter"/>
</dbReference>
<dbReference type="Pfam" id="PF07500">
    <property type="entry name" value="TFIIS_M"/>
    <property type="match status" value="1"/>
</dbReference>
<comment type="similarity">
    <text evidence="2">Belongs to the BYE1 family.</text>
</comment>
<protein>
    <recommendedName>
        <fullName evidence="3">Transcription factor BYE1</fullName>
    </recommendedName>
</protein>
<feature type="compositionally biased region" description="Low complexity" evidence="9">
    <location>
        <begin position="859"/>
        <end position="872"/>
    </location>
</feature>
<feature type="region of interest" description="Disordered" evidence="9">
    <location>
        <begin position="455"/>
        <end position="518"/>
    </location>
</feature>
<feature type="region of interest" description="Disordered" evidence="9">
    <location>
        <begin position="849"/>
        <end position="895"/>
    </location>
</feature>
<dbReference type="Gene3D" id="3.30.40.10">
    <property type="entry name" value="Zinc/RING finger domain, C3HC4 (zinc finger)"/>
    <property type="match status" value="1"/>
</dbReference>
<dbReference type="PANTHER" id="PTHR11477:SF0">
    <property type="entry name" value="IP08861P-RELATED"/>
    <property type="match status" value="1"/>
</dbReference>
<reference evidence="13" key="2">
    <citation type="submission" date="2015-01" db="EMBL/GenBank/DDBJ databases">
        <title>Evolutionary Origins and Diversification of the Mycorrhizal Mutualists.</title>
        <authorList>
            <consortium name="DOE Joint Genome Institute"/>
            <consortium name="Mycorrhizal Genomics Consortium"/>
            <person name="Kohler A."/>
            <person name="Kuo A."/>
            <person name="Nagy L.G."/>
            <person name="Floudas D."/>
            <person name="Copeland A."/>
            <person name="Barry K.W."/>
            <person name="Cichocki N."/>
            <person name="Veneault-Fourrey C."/>
            <person name="LaButti K."/>
            <person name="Lindquist E.A."/>
            <person name="Lipzen A."/>
            <person name="Lundell T."/>
            <person name="Morin E."/>
            <person name="Murat C."/>
            <person name="Riley R."/>
            <person name="Ohm R."/>
            <person name="Sun H."/>
            <person name="Tunlid A."/>
            <person name="Henrissat B."/>
            <person name="Grigoriev I.V."/>
            <person name="Hibbett D.S."/>
            <person name="Martin F."/>
        </authorList>
    </citation>
    <scope>NUCLEOTIDE SEQUENCE [LARGE SCALE GENOMIC DNA]</scope>
    <source>
        <strain evidence="13">Foug A</strain>
    </source>
</reference>
<feature type="region of interest" description="Disordered" evidence="9">
    <location>
        <begin position="1"/>
        <end position="68"/>
    </location>
</feature>
<dbReference type="FunCoup" id="A0A0C3AM32">
    <property type="interactions" value="174"/>
</dbReference>
<feature type="compositionally biased region" description="Pro residues" evidence="9">
    <location>
        <begin position="954"/>
        <end position="973"/>
    </location>
</feature>
<dbReference type="InParanoid" id="A0A0C3AM32"/>
<dbReference type="SUPFAM" id="SSF57903">
    <property type="entry name" value="FYVE/PHD zinc finger"/>
    <property type="match status" value="1"/>
</dbReference>
<keyword evidence="13" id="KW-1185">Reference proteome</keyword>
<feature type="compositionally biased region" description="Pro residues" evidence="9">
    <location>
        <begin position="849"/>
        <end position="858"/>
    </location>
</feature>
<evidence type="ECO:0000259" key="10">
    <source>
        <dbReference type="PROSITE" id="PS50016"/>
    </source>
</evidence>
<sequence>MASRTRRKSSPATKNTPVSAAKDVPSSKSSRTREKPIKIDDNASDGEKENKAKPTRKPKPPNKSAHDGKIKDKTSYCLCNQPDDGSPMVCCSLCNEWYHFRCVNLGSEEASELEVYVCPTCTAETGQRSIMQWESDQNVPNPVSSEAHRDRQPPTPPPALLPSESEEDPDSEDEYVAEPEMAKGKGKRSSKRTRKFSVVSDSDESDIQDSKESSRRGASDRKASPASSVHLKRKPTATSQGPAKRKKSSDDTVTVEDDPVRKHCLGKLQEMFCPIFLRYPHMDAPDGSGNKVELKREDVTDEVKESLENEAKLFATELEQSMFDIYAEPDKHGKQAPGPKYKERFRMLTFNLSKADRVAIHRCICYSTISAKELALMSSTDLANEEMKQSIKIAEQESLEHSILQKTIAPRAKITHKGLQDIEDLNGEAAVLIREREKEREKEEEERRERERLARLRAAEQHPRQRADSISVGSVPPDSPVATQTPTWGGPPLIPLRAMSTDRYSPTTSTHDRPPVHSLLTSASDYQLPLPEPELDIADLIHLDDELPTTTGDLSTSPTEGPPPSGETSEPEPAPSSSPTVPAPEACASIAEPPSQVPKPETPVKSTFDLNALWTAPKEEAPPQDTQEAPALELQHRPMEVDTVHQEATDQDFDMFLEKDQEPEVNLPNPPPEDPEAAFKAIPPVWHGTIALPLDTPVAEEARVVARQMGGRTLGNDSPLWRSLFTNNTLRIEGRVQTEKAAQFLLQMRLNPQRELVACAFMPEPGDEKFKSFIDFLRKKDRHGLVFPWGQHPKDYHPGRELYMVPLLADAPLPDYMELLDNLCLPKSRTSDIFVGIWILIKGKLAPPTASPPPPPPVASSLPPVSAQSVPPNISLPVPPQPQLQTHPGPTPSVLPEFRAHPQLANSALAAEVAALTPEQIQAVLNALSSGNGVSAVSSLPIGVASALGHAAGAPPPHAVHVLPPPPPAPPAPQQQWNGGIPNFPPYPPPNPIPVSSYGTPPHPMSSPIRQPPAGPSGRGGSSQGHYDNTHSGDRDFRRGSGYDRGDRGGWQNGRGRGGRGRGWRSNAPYRPVDSGWGRGRGSGGQDDRGKPDASPPRQSRRW</sequence>
<evidence type="ECO:0000256" key="5">
    <source>
        <dbReference type="ARBA" id="ARBA00022771"/>
    </source>
</evidence>
<dbReference type="GO" id="GO:0008270">
    <property type="term" value="F:zinc ion binding"/>
    <property type="evidence" value="ECO:0007669"/>
    <property type="project" value="UniProtKB-KW"/>
</dbReference>
<keyword evidence="7" id="KW-0539">Nucleus</keyword>